<evidence type="ECO:0000313" key="6">
    <source>
        <dbReference type="Proteomes" id="UP000242180"/>
    </source>
</evidence>
<dbReference type="Gene3D" id="3.90.470.20">
    <property type="entry name" value="4'-phosphopantetheinyl transferase domain"/>
    <property type="match status" value="2"/>
</dbReference>
<proteinExistence type="predicted"/>
<dbReference type="SUPFAM" id="SSF56214">
    <property type="entry name" value="4'-phosphopantetheinyl transferase"/>
    <property type="match status" value="2"/>
</dbReference>
<reference evidence="5 6" key="1">
    <citation type="submission" date="2016-07" db="EMBL/GenBank/DDBJ databases">
        <title>Pervasive Adenine N6-methylation of Active Genes in Fungi.</title>
        <authorList>
            <consortium name="DOE Joint Genome Institute"/>
            <person name="Mondo S.J."/>
            <person name="Dannebaum R.O."/>
            <person name="Kuo R.C."/>
            <person name="Labutti K."/>
            <person name="Haridas S."/>
            <person name="Kuo A."/>
            <person name="Salamov A."/>
            <person name="Ahrendt S.R."/>
            <person name="Lipzen A."/>
            <person name="Sullivan W."/>
            <person name="Andreopoulos W.B."/>
            <person name="Clum A."/>
            <person name="Lindquist E."/>
            <person name="Daum C."/>
            <person name="Ramamoorthy G.K."/>
            <person name="Gryganskyi A."/>
            <person name="Culley D."/>
            <person name="Magnuson J.K."/>
            <person name="James T.Y."/>
            <person name="O'Malley M.A."/>
            <person name="Stajich J.E."/>
            <person name="Spatafora J.W."/>
            <person name="Visel A."/>
            <person name="Grigoriev I.V."/>
        </authorList>
    </citation>
    <scope>NUCLEOTIDE SEQUENCE [LARGE SCALE GENOMIC DNA]</scope>
    <source>
        <strain evidence="5 6">NRRL 2496</strain>
    </source>
</reference>
<dbReference type="GO" id="GO:0005829">
    <property type="term" value="C:cytosol"/>
    <property type="evidence" value="ECO:0007669"/>
    <property type="project" value="TreeGrafter"/>
</dbReference>
<evidence type="ECO:0000259" key="4">
    <source>
        <dbReference type="Pfam" id="PF22624"/>
    </source>
</evidence>
<dbReference type="Pfam" id="PF22624">
    <property type="entry name" value="AASDHPPT_N"/>
    <property type="match status" value="1"/>
</dbReference>
<dbReference type="InterPro" id="IPR008278">
    <property type="entry name" value="4-PPantetheinyl_Trfase_dom"/>
</dbReference>
<dbReference type="PANTHER" id="PTHR12215:SF10">
    <property type="entry name" value="L-AMINOADIPATE-SEMIALDEHYDE DEHYDROGENASE-PHOSPHOPANTETHEINYL TRANSFERASE"/>
    <property type="match status" value="1"/>
</dbReference>
<dbReference type="OMA" id="WVFEESL"/>
<dbReference type="GO" id="GO:0008897">
    <property type="term" value="F:holo-[acyl-carrier-protein] synthase activity"/>
    <property type="evidence" value="ECO:0007669"/>
    <property type="project" value="UniProtKB-EC"/>
</dbReference>
<feature type="domain" description="4'-phosphopantetheinyl transferase" evidence="3">
    <location>
        <begin position="107"/>
        <end position="202"/>
    </location>
</feature>
<dbReference type="GO" id="GO:0000287">
    <property type="term" value="F:magnesium ion binding"/>
    <property type="evidence" value="ECO:0007669"/>
    <property type="project" value="InterPro"/>
</dbReference>
<dbReference type="FunCoup" id="A0A1X2H8X6">
    <property type="interactions" value="385"/>
</dbReference>
<gene>
    <name evidence="5" type="ORF">BCR43DRAFT_339396</name>
</gene>
<dbReference type="AlphaFoldDB" id="A0A1X2H8X6"/>
<comment type="caution">
    <text evidence="5">The sequence shown here is derived from an EMBL/GenBank/DDBJ whole genome shotgun (WGS) entry which is preliminary data.</text>
</comment>
<accession>A0A1X2H8X6</accession>
<dbReference type="InterPro" id="IPR037143">
    <property type="entry name" value="4-PPantetheinyl_Trfase_dom_sf"/>
</dbReference>
<dbReference type="InterPro" id="IPR050559">
    <property type="entry name" value="P-Pant_transferase_sf"/>
</dbReference>
<dbReference type="STRING" id="13706.A0A1X2H8X6"/>
<feature type="domain" description="4'-phosphopantetheinyl transferase N-terminal" evidence="4">
    <location>
        <begin position="16"/>
        <end position="100"/>
    </location>
</feature>
<sequence length="247" mass="28115">MLTLLACRVPDTLSPEKFHEGLTTIPSQADRDAVTRYKFDSDRRLALVSQLIRRHYFSTYCHQSWAGLVFDRHPDGKPRLQGQPDFNISHHGNWVAFVAAKEDTMKVGIDLVSIDAVPDVRSFVTSFREQLAPEELAMILQQPTEETMLRAFYTVWGLKESYVKAIGVGLYLDLARLRFDSQDGKIVLLIDNEIQRQWRFHLSWLDGMTLAVVCYAANMDLDPPSQPFLGGSHQSSPFTMVDIDLLI</sequence>
<dbReference type="PANTHER" id="PTHR12215">
    <property type="entry name" value="PHOSPHOPANTETHEINE TRANSFERASE"/>
    <property type="match status" value="1"/>
</dbReference>
<evidence type="ECO:0000313" key="5">
    <source>
        <dbReference type="EMBL" id="ORY94998.1"/>
    </source>
</evidence>
<dbReference type="Pfam" id="PF01648">
    <property type="entry name" value="ACPS"/>
    <property type="match status" value="1"/>
</dbReference>
<evidence type="ECO:0000256" key="1">
    <source>
        <dbReference type="ARBA" id="ARBA00013172"/>
    </source>
</evidence>
<dbReference type="OrthoDB" id="26719at2759"/>
<keyword evidence="2 5" id="KW-0808">Transferase</keyword>
<name>A0A1X2H8X6_SYNRA</name>
<dbReference type="Proteomes" id="UP000242180">
    <property type="component" value="Unassembled WGS sequence"/>
</dbReference>
<evidence type="ECO:0000256" key="2">
    <source>
        <dbReference type="ARBA" id="ARBA00022679"/>
    </source>
</evidence>
<dbReference type="GO" id="GO:0019878">
    <property type="term" value="P:lysine biosynthetic process via aminoadipic acid"/>
    <property type="evidence" value="ECO:0007669"/>
    <property type="project" value="TreeGrafter"/>
</dbReference>
<dbReference type="EMBL" id="MCGN01000007">
    <property type="protein sequence ID" value="ORY94998.1"/>
    <property type="molecule type" value="Genomic_DNA"/>
</dbReference>
<evidence type="ECO:0000259" key="3">
    <source>
        <dbReference type="Pfam" id="PF01648"/>
    </source>
</evidence>
<dbReference type="InParanoid" id="A0A1X2H8X6"/>
<dbReference type="EC" id="2.7.8.7" evidence="1"/>
<keyword evidence="6" id="KW-1185">Reference proteome</keyword>
<protein>
    <recommendedName>
        <fullName evidence="1">holo-[acyl-carrier-protein] synthase</fullName>
        <ecNumber evidence="1">2.7.8.7</ecNumber>
    </recommendedName>
</protein>
<dbReference type="InterPro" id="IPR055066">
    <property type="entry name" value="AASDHPPT_N"/>
</dbReference>
<organism evidence="5 6">
    <name type="scientific">Syncephalastrum racemosum</name>
    <name type="common">Filamentous fungus</name>
    <dbReference type="NCBI Taxonomy" id="13706"/>
    <lineage>
        <taxon>Eukaryota</taxon>
        <taxon>Fungi</taxon>
        <taxon>Fungi incertae sedis</taxon>
        <taxon>Mucoromycota</taxon>
        <taxon>Mucoromycotina</taxon>
        <taxon>Mucoromycetes</taxon>
        <taxon>Mucorales</taxon>
        <taxon>Syncephalastraceae</taxon>
        <taxon>Syncephalastrum</taxon>
    </lineage>
</organism>